<dbReference type="PANTHER" id="PTHR12555">
    <property type="entry name" value="UBIQUITIN FUSION DEGRADATON PROTEIN 1"/>
    <property type="match status" value="1"/>
</dbReference>
<dbReference type="GO" id="GO:0006511">
    <property type="term" value="P:ubiquitin-dependent protein catabolic process"/>
    <property type="evidence" value="ECO:0007669"/>
    <property type="project" value="InterPro"/>
</dbReference>
<feature type="domain" description="Ubiquitin fusion degradation protein UFD1 N-terminal subdomain 1" evidence="4">
    <location>
        <begin position="3"/>
        <end position="98"/>
    </location>
</feature>
<proteinExistence type="inferred from homology"/>
<dbReference type="InterPro" id="IPR004854">
    <property type="entry name" value="Ufd1-like"/>
</dbReference>
<evidence type="ECO:0000259" key="4">
    <source>
        <dbReference type="Pfam" id="PF03152"/>
    </source>
</evidence>
<dbReference type="VEuPathDB" id="TrichDB:TVAGG3_0515120"/>
<evidence type="ECO:0000256" key="3">
    <source>
        <dbReference type="SAM" id="MobiDB-lite"/>
    </source>
</evidence>
<keyword evidence="7" id="KW-1185">Reference proteome</keyword>
<feature type="compositionally biased region" description="Basic and acidic residues" evidence="3">
    <location>
        <begin position="337"/>
        <end position="353"/>
    </location>
</feature>
<evidence type="ECO:0000313" key="7">
    <source>
        <dbReference type="Proteomes" id="UP000001542"/>
    </source>
</evidence>
<dbReference type="RefSeq" id="XP_001299964.1">
    <property type="nucleotide sequence ID" value="XM_001299963.1"/>
</dbReference>
<dbReference type="GO" id="GO:0034098">
    <property type="term" value="C:VCP-NPL4-UFD1 AAA ATPase complex"/>
    <property type="evidence" value="ECO:0000318"/>
    <property type="project" value="GO_Central"/>
</dbReference>
<dbReference type="InterPro" id="IPR055417">
    <property type="entry name" value="UFD1_N1"/>
</dbReference>
<dbReference type="InParanoid" id="A2G735"/>
<dbReference type="VEuPathDB" id="TrichDB:TVAG_024980"/>
<evidence type="ECO:0000256" key="1">
    <source>
        <dbReference type="ARBA" id="ARBA00006043"/>
    </source>
</evidence>
<dbReference type="Gene3D" id="3.10.330.10">
    <property type="match status" value="1"/>
</dbReference>
<dbReference type="eggNOG" id="KOG1816">
    <property type="taxonomic scope" value="Eukaryota"/>
</dbReference>
<dbReference type="KEGG" id="tva:4744682"/>
<name>A2G735_TRIV3</name>
<evidence type="ECO:0000313" key="6">
    <source>
        <dbReference type="EMBL" id="EAX87034.1"/>
    </source>
</evidence>
<feature type="domain" description="Ubiquitin fusion degradation protein UFD1 N-terminal subdomain 2" evidence="5">
    <location>
        <begin position="101"/>
        <end position="175"/>
    </location>
</feature>
<feature type="region of interest" description="Disordered" evidence="3">
    <location>
        <begin position="275"/>
        <end position="409"/>
    </location>
</feature>
<protein>
    <submittedName>
        <fullName evidence="6">Ubiquitin fusion degradation protein, putative</fullName>
    </submittedName>
</protein>
<dbReference type="AlphaFoldDB" id="A2G735"/>
<dbReference type="Gene3D" id="2.40.40.50">
    <property type="entry name" value="Ubiquitin fusion degradation protein UFD1, N-terminal domain"/>
    <property type="match status" value="1"/>
</dbReference>
<dbReference type="GO" id="GO:0036503">
    <property type="term" value="P:ERAD pathway"/>
    <property type="evidence" value="ECO:0000318"/>
    <property type="project" value="GO_Central"/>
</dbReference>
<dbReference type="Pfam" id="PF24842">
    <property type="entry name" value="UFD1_N2"/>
    <property type="match status" value="1"/>
</dbReference>
<comment type="similarity">
    <text evidence="1">Belongs to the UFD1 family.</text>
</comment>
<gene>
    <name evidence="6" type="ORF">TVAG_024980</name>
</gene>
<dbReference type="Pfam" id="PF03152">
    <property type="entry name" value="UFD1_N1"/>
    <property type="match status" value="1"/>
</dbReference>
<feature type="compositionally biased region" description="Polar residues" evidence="3">
    <location>
        <begin position="283"/>
        <end position="308"/>
    </location>
</feature>
<dbReference type="Proteomes" id="UP000001542">
    <property type="component" value="Unassembled WGS sequence"/>
</dbReference>
<evidence type="ECO:0000256" key="2">
    <source>
        <dbReference type="ARBA" id="ARBA00022786"/>
    </source>
</evidence>
<feature type="compositionally biased region" description="Basic and acidic residues" evidence="3">
    <location>
        <begin position="389"/>
        <end position="400"/>
    </location>
</feature>
<dbReference type="InterPro" id="IPR042299">
    <property type="entry name" value="Ufd1-like_Nn"/>
</dbReference>
<dbReference type="OrthoDB" id="422728at2759"/>
<dbReference type="InterPro" id="IPR055418">
    <property type="entry name" value="UFD1_N2"/>
</dbReference>
<dbReference type="GO" id="GO:0031593">
    <property type="term" value="F:polyubiquitin modification-dependent protein binding"/>
    <property type="evidence" value="ECO:0000318"/>
    <property type="project" value="GO_Central"/>
</dbReference>
<dbReference type="SMR" id="A2G735"/>
<organism evidence="6 7">
    <name type="scientific">Trichomonas vaginalis (strain ATCC PRA-98 / G3)</name>
    <dbReference type="NCBI Taxonomy" id="412133"/>
    <lineage>
        <taxon>Eukaryota</taxon>
        <taxon>Metamonada</taxon>
        <taxon>Parabasalia</taxon>
        <taxon>Trichomonadida</taxon>
        <taxon>Trichomonadidae</taxon>
        <taxon>Trichomonas</taxon>
    </lineage>
</organism>
<dbReference type="OMA" id="IYWIDIL"/>
<sequence>MYSSTLRVVPPGYYDLPKLEYTGRVMLPLEAIAQIHNNFDNGPTISVFCITNTRTKQKVYAGMAPSDSRDGDIVMPLWMMDFLGANQGDMVRVQSARPPNGRSATFQPLDSSFNKISDPVTVLSKSLRDFPVLTQGSILPIDFAKRIYKLRVLKTEPSDGILINNVNLNTEFAPPDTDFKHRWLEPDTDSDQFEELKEHHGKTIRGKEITYKDERKVLHPSFADREKERNQPGYVPSVLIFKEGDFVEPEDNSGSKMVEMEKAKYKAQEENIFVGQGRRIGKTKSQSTDKLNSSNDNLRSAGSSNSNLKAAAEEQEEPQKPKTIFYGVGRSINGHKVQGEKAPPKHEEPKEETPVLQSSIFGTGKTLRGRIHEFDKPKEPEADPSALYGKHEENHQDTTFKGKPKTIRN</sequence>
<reference evidence="6" key="1">
    <citation type="submission" date="2006-10" db="EMBL/GenBank/DDBJ databases">
        <authorList>
            <person name="Amadeo P."/>
            <person name="Zhao Q."/>
            <person name="Wortman J."/>
            <person name="Fraser-Liggett C."/>
            <person name="Carlton J."/>
        </authorList>
    </citation>
    <scope>NUCLEOTIDE SEQUENCE</scope>
    <source>
        <strain evidence="6">G3</strain>
    </source>
</reference>
<dbReference type="STRING" id="5722.A2G735"/>
<accession>A2G735</accession>
<keyword evidence="2" id="KW-0833">Ubl conjugation pathway</keyword>
<dbReference type="EMBL" id="DS114525">
    <property type="protein sequence ID" value="EAX87034.1"/>
    <property type="molecule type" value="Genomic_DNA"/>
</dbReference>
<reference evidence="6" key="2">
    <citation type="journal article" date="2007" name="Science">
        <title>Draft genome sequence of the sexually transmitted pathogen Trichomonas vaginalis.</title>
        <authorList>
            <person name="Carlton J.M."/>
            <person name="Hirt R.P."/>
            <person name="Silva J.C."/>
            <person name="Delcher A.L."/>
            <person name="Schatz M."/>
            <person name="Zhao Q."/>
            <person name="Wortman J.R."/>
            <person name="Bidwell S.L."/>
            <person name="Alsmark U.C.M."/>
            <person name="Besteiro S."/>
            <person name="Sicheritz-Ponten T."/>
            <person name="Noel C.J."/>
            <person name="Dacks J.B."/>
            <person name="Foster P.G."/>
            <person name="Simillion C."/>
            <person name="Van de Peer Y."/>
            <person name="Miranda-Saavedra D."/>
            <person name="Barton G.J."/>
            <person name="Westrop G.D."/>
            <person name="Mueller S."/>
            <person name="Dessi D."/>
            <person name="Fiori P.L."/>
            <person name="Ren Q."/>
            <person name="Paulsen I."/>
            <person name="Zhang H."/>
            <person name="Bastida-Corcuera F.D."/>
            <person name="Simoes-Barbosa A."/>
            <person name="Brown M.T."/>
            <person name="Hayes R.D."/>
            <person name="Mukherjee M."/>
            <person name="Okumura C.Y."/>
            <person name="Schneider R."/>
            <person name="Smith A.J."/>
            <person name="Vanacova S."/>
            <person name="Villalvazo M."/>
            <person name="Haas B.J."/>
            <person name="Pertea M."/>
            <person name="Feldblyum T.V."/>
            <person name="Utterback T.R."/>
            <person name="Shu C.L."/>
            <person name="Osoegawa K."/>
            <person name="de Jong P.J."/>
            <person name="Hrdy I."/>
            <person name="Horvathova L."/>
            <person name="Zubacova Z."/>
            <person name="Dolezal P."/>
            <person name="Malik S.B."/>
            <person name="Logsdon J.M. Jr."/>
            <person name="Henze K."/>
            <person name="Gupta A."/>
            <person name="Wang C.C."/>
            <person name="Dunne R.L."/>
            <person name="Upcroft J.A."/>
            <person name="Upcroft P."/>
            <person name="White O."/>
            <person name="Salzberg S.L."/>
            <person name="Tang P."/>
            <person name="Chiu C.-H."/>
            <person name="Lee Y.-S."/>
            <person name="Embley T.M."/>
            <person name="Coombs G.H."/>
            <person name="Mottram J.C."/>
            <person name="Tachezy J."/>
            <person name="Fraser-Liggett C.M."/>
            <person name="Johnson P.J."/>
        </authorList>
    </citation>
    <scope>NUCLEOTIDE SEQUENCE [LARGE SCALE GENOMIC DNA]</scope>
    <source>
        <strain evidence="6">G3</strain>
    </source>
</reference>
<dbReference type="PANTHER" id="PTHR12555:SF13">
    <property type="entry name" value="UBIQUITIN RECOGNITION FACTOR IN ER-ASSOCIATED DEGRADATION PROTEIN 1"/>
    <property type="match status" value="1"/>
</dbReference>
<evidence type="ECO:0000259" key="5">
    <source>
        <dbReference type="Pfam" id="PF24842"/>
    </source>
</evidence>
<feature type="compositionally biased region" description="Basic and acidic residues" evidence="3">
    <location>
        <begin position="370"/>
        <end position="381"/>
    </location>
</feature>